<dbReference type="Gene3D" id="1.10.287.950">
    <property type="entry name" value="Methyl-accepting chemotaxis protein"/>
    <property type="match status" value="1"/>
</dbReference>
<gene>
    <name evidence="5" type="ORF">HNQ80_002296</name>
</gene>
<dbReference type="GO" id="GO:0006935">
    <property type="term" value="P:chemotaxis"/>
    <property type="evidence" value="ECO:0007669"/>
    <property type="project" value="InterPro"/>
</dbReference>
<comment type="caution">
    <text evidence="5">The sequence shown here is derived from an EMBL/GenBank/DDBJ whole genome shotgun (WGS) entry which is preliminary data.</text>
</comment>
<protein>
    <submittedName>
        <fullName evidence="5">Methyl-accepting chemotaxis protein</fullName>
    </submittedName>
</protein>
<dbReference type="RefSeq" id="WP_184310738.1">
    <property type="nucleotide sequence ID" value="NZ_JACHEN010000013.1"/>
</dbReference>
<dbReference type="SMART" id="SM00283">
    <property type="entry name" value="MA"/>
    <property type="match status" value="1"/>
</dbReference>
<dbReference type="EMBL" id="JACHEN010000013">
    <property type="protein sequence ID" value="MBB6216197.1"/>
    <property type="molecule type" value="Genomic_DNA"/>
</dbReference>
<dbReference type="PROSITE" id="PS50111">
    <property type="entry name" value="CHEMOTAXIS_TRANSDUC_2"/>
    <property type="match status" value="1"/>
</dbReference>
<name>A0A841KRZ9_9FIRM</name>
<dbReference type="SUPFAM" id="SSF58104">
    <property type="entry name" value="Methyl-accepting chemotaxis protein (MCP) signaling domain"/>
    <property type="match status" value="1"/>
</dbReference>
<reference evidence="5 6" key="1">
    <citation type="submission" date="2020-08" db="EMBL/GenBank/DDBJ databases">
        <title>Genomic Encyclopedia of Type Strains, Phase IV (KMG-IV): sequencing the most valuable type-strain genomes for metagenomic binning, comparative biology and taxonomic classification.</title>
        <authorList>
            <person name="Goeker M."/>
        </authorList>
    </citation>
    <scope>NUCLEOTIDE SEQUENCE [LARGE SCALE GENOMIC DNA]</scope>
    <source>
        <strain evidence="5 6">DSM 103526</strain>
    </source>
</reference>
<evidence type="ECO:0000256" key="1">
    <source>
        <dbReference type="ARBA" id="ARBA00023224"/>
    </source>
</evidence>
<proteinExistence type="inferred from homology"/>
<dbReference type="AlphaFoldDB" id="A0A841KRZ9"/>
<organism evidence="5 6">
    <name type="scientific">Anaerosolibacter carboniphilus</name>
    <dbReference type="NCBI Taxonomy" id="1417629"/>
    <lineage>
        <taxon>Bacteria</taxon>
        <taxon>Bacillati</taxon>
        <taxon>Bacillota</taxon>
        <taxon>Clostridia</taxon>
        <taxon>Peptostreptococcales</taxon>
        <taxon>Thermotaleaceae</taxon>
        <taxon>Anaerosolibacter</taxon>
    </lineage>
</organism>
<dbReference type="InterPro" id="IPR004089">
    <property type="entry name" value="MCPsignal_dom"/>
</dbReference>
<dbReference type="GO" id="GO:0007165">
    <property type="term" value="P:signal transduction"/>
    <property type="evidence" value="ECO:0007669"/>
    <property type="project" value="UniProtKB-KW"/>
</dbReference>
<sequence length="318" mass="35330">MLNLFKKSVSASLDQQVKGEDDVLEKSKLENEYINFLKNVHMQIQTVINQHHRVNDEHGVLANLAQQVESEISRVSELSNKTNKSMDALNVKSNNLLKTTEETIHKSSEGKASIENISKIILSLEVETRETYKSLESLSKKIAEIDEIVGVITGIARKTNLLALNAAIESARAGEQGKGFTVVAEEVRKLAEMTSESTKNIAGLIDNIQIETRDVLEKAGQNTKSIMEGSFISQKAIEKIDEALGAIEYIGDEVTSVISTISVQKEYVQDVLNNIRNVEKLLQKTNAQLIHHVKEASIVDQKLEDSMQSIDIYVSNKI</sequence>
<dbReference type="GO" id="GO:0004888">
    <property type="term" value="F:transmembrane signaling receptor activity"/>
    <property type="evidence" value="ECO:0007669"/>
    <property type="project" value="InterPro"/>
</dbReference>
<dbReference type="PANTHER" id="PTHR32089:SF112">
    <property type="entry name" value="LYSOZYME-LIKE PROTEIN-RELATED"/>
    <property type="match status" value="1"/>
</dbReference>
<evidence type="ECO:0000259" key="4">
    <source>
        <dbReference type="PROSITE" id="PS50111"/>
    </source>
</evidence>
<evidence type="ECO:0000313" key="6">
    <source>
        <dbReference type="Proteomes" id="UP000579281"/>
    </source>
</evidence>
<dbReference type="InterPro" id="IPR004090">
    <property type="entry name" value="Chemotax_Me-accpt_rcpt"/>
</dbReference>
<dbReference type="Proteomes" id="UP000579281">
    <property type="component" value="Unassembled WGS sequence"/>
</dbReference>
<dbReference type="PANTHER" id="PTHR32089">
    <property type="entry name" value="METHYL-ACCEPTING CHEMOTAXIS PROTEIN MCPB"/>
    <property type="match status" value="1"/>
</dbReference>
<keyword evidence="6" id="KW-1185">Reference proteome</keyword>
<dbReference type="PRINTS" id="PR00260">
    <property type="entry name" value="CHEMTRNSDUCR"/>
</dbReference>
<feature type="domain" description="Methyl-accepting transducer" evidence="4">
    <location>
        <begin position="61"/>
        <end position="279"/>
    </location>
</feature>
<comment type="similarity">
    <text evidence="2">Belongs to the methyl-accepting chemotaxis (MCP) protein family.</text>
</comment>
<accession>A0A841KRZ9</accession>
<evidence type="ECO:0000256" key="3">
    <source>
        <dbReference type="PROSITE-ProRule" id="PRU00284"/>
    </source>
</evidence>
<evidence type="ECO:0000256" key="2">
    <source>
        <dbReference type="ARBA" id="ARBA00029447"/>
    </source>
</evidence>
<dbReference type="Pfam" id="PF00015">
    <property type="entry name" value="MCPsignal"/>
    <property type="match status" value="1"/>
</dbReference>
<dbReference type="GO" id="GO:0016020">
    <property type="term" value="C:membrane"/>
    <property type="evidence" value="ECO:0007669"/>
    <property type="project" value="InterPro"/>
</dbReference>
<keyword evidence="1 3" id="KW-0807">Transducer</keyword>
<evidence type="ECO:0000313" key="5">
    <source>
        <dbReference type="EMBL" id="MBB6216197.1"/>
    </source>
</evidence>